<evidence type="ECO:0000259" key="1">
    <source>
        <dbReference type="SMART" id="SM00914"/>
    </source>
</evidence>
<dbReference type="PIRSF" id="PIRSF007165">
    <property type="entry name" value="UCP007165"/>
    <property type="match status" value="1"/>
</dbReference>
<reference evidence="2" key="1">
    <citation type="submission" date="2023-03" db="EMBL/GenBank/DDBJ databases">
        <authorList>
            <person name="Shen W."/>
            <person name="Cai J."/>
        </authorList>
    </citation>
    <scope>NUCLEOTIDE SEQUENCE</scope>
    <source>
        <strain evidence="2">B226-2</strain>
    </source>
</reference>
<dbReference type="Gene3D" id="3.40.1530.30">
    <property type="entry name" value="Uncharacterised family UPF0302, N-terminal domain"/>
    <property type="match status" value="1"/>
</dbReference>
<dbReference type="InterPro" id="IPR027393">
    <property type="entry name" value="Virus_scaffolding_prot_C"/>
</dbReference>
<dbReference type="SMART" id="SM00914">
    <property type="entry name" value="IDEAL"/>
    <property type="match status" value="1"/>
</dbReference>
<dbReference type="Proteomes" id="UP001256711">
    <property type="component" value="Unassembled WGS sequence"/>
</dbReference>
<dbReference type="InterPro" id="IPR014963">
    <property type="entry name" value="UPF0302_N"/>
</dbReference>
<comment type="caution">
    <text evidence="2">The sequence shown here is derived from an EMBL/GenBank/DDBJ whole genome shotgun (WGS) entry which is preliminary data.</text>
</comment>
<dbReference type="InterPro" id="IPR014957">
    <property type="entry name" value="IDEAL_dom"/>
</dbReference>
<evidence type="ECO:0000313" key="3">
    <source>
        <dbReference type="Proteomes" id="UP001256711"/>
    </source>
</evidence>
<dbReference type="Gene3D" id="4.10.810.10">
    <property type="entry name" value="Virus Scaffolding Protein, Chain A"/>
    <property type="match status" value="1"/>
</dbReference>
<name>A0AAW8U253_9ENTE</name>
<dbReference type="InterPro" id="IPR011188">
    <property type="entry name" value="UPF0302"/>
</dbReference>
<proteinExistence type="predicted"/>
<dbReference type="EMBL" id="JARQBJ010000004">
    <property type="protein sequence ID" value="MDT2810834.1"/>
    <property type="molecule type" value="Genomic_DNA"/>
</dbReference>
<gene>
    <name evidence="2" type="ORF">P7H43_10065</name>
</gene>
<organism evidence="2 3">
    <name type="scientific">Enterococcus asini</name>
    <dbReference type="NCBI Taxonomy" id="57732"/>
    <lineage>
        <taxon>Bacteria</taxon>
        <taxon>Bacillati</taxon>
        <taxon>Bacillota</taxon>
        <taxon>Bacilli</taxon>
        <taxon>Lactobacillales</taxon>
        <taxon>Enterococcaceae</taxon>
        <taxon>Enterococcus</taxon>
    </lineage>
</organism>
<dbReference type="RefSeq" id="WP_270598388.1">
    <property type="nucleotide sequence ID" value="NZ_JAQESC010000007.1"/>
</dbReference>
<accession>A0AAW8U253</accession>
<dbReference type="InterPro" id="IPR038091">
    <property type="entry name" value="UPF0302_N_sf"/>
</dbReference>
<dbReference type="Pfam" id="PF08858">
    <property type="entry name" value="IDEAL"/>
    <property type="match status" value="1"/>
</dbReference>
<protein>
    <submittedName>
        <fullName evidence="2">YpiB family protein</fullName>
    </submittedName>
</protein>
<dbReference type="AlphaFoldDB" id="A0AAW8U253"/>
<evidence type="ECO:0000313" key="2">
    <source>
        <dbReference type="EMBL" id="MDT2810834.1"/>
    </source>
</evidence>
<feature type="domain" description="IDEAL" evidence="1">
    <location>
        <begin position="137"/>
        <end position="173"/>
    </location>
</feature>
<sequence>MEVDVREKKRFLDWLIQNVTFQRREVSWILNYLANHEAILANVRFVEHAESTERGIVIRDLSVAGEALTLFLEGKSFTDSDQIFHEIRLNWKEPLYLECFFANSWDHPTYLSILEDNPYLSWNESIDPTILTAVNDYLAEEQRRARITELYQEIDEALEKGDKETFLRLSQEVNDVLQKPEKKPVE</sequence>
<dbReference type="Pfam" id="PF08864">
    <property type="entry name" value="UPF0302"/>
    <property type="match status" value="1"/>
</dbReference>